<dbReference type="GO" id="GO:0016020">
    <property type="term" value="C:membrane"/>
    <property type="evidence" value="ECO:0007669"/>
    <property type="project" value="GOC"/>
</dbReference>
<evidence type="ECO:0000259" key="6">
    <source>
        <dbReference type="Pfam" id="PF13720"/>
    </source>
</evidence>
<organism evidence="7 8">
    <name type="scientific">Actinotalea ferrariae CF5-4</name>
    <dbReference type="NCBI Taxonomy" id="948458"/>
    <lineage>
        <taxon>Bacteria</taxon>
        <taxon>Bacillati</taxon>
        <taxon>Actinomycetota</taxon>
        <taxon>Actinomycetes</taxon>
        <taxon>Micrococcales</taxon>
        <taxon>Cellulomonadaceae</taxon>
        <taxon>Actinotalea</taxon>
    </lineage>
</organism>
<evidence type="ECO:0000256" key="2">
    <source>
        <dbReference type="ARBA" id="ARBA00022556"/>
    </source>
</evidence>
<name>A0A021VUE4_9CELL</name>
<gene>
    <name evidence="7" type="ORF">N866_05175</name>
</gene>
<dbReference type="GO" id="GO:0008780">
    <property type="term" value="F:acyl-[acyl-carrier-protein]-UDP-N-acetylglucosamine O-acyltransferase activity"/>
    <property type="evidence" value="ECO:0007669"/>
    <property type="project" value="InterPro"/>
</dbReference>
<evidence type="ECO:0000313" key="8">
    <source>
        <dbReference type="Proteomes" id="UP000019753"/>
    </source>
</evidence>
<dbReference type="InterPro" id="IPR029098">
    <property type="entry name" value="Acetyltransf_C"/>
</dbReference>
<dbReference type="Gene3D" id="2.160.10.10">
    <property type="entry name" value="Hexapeptide repeat proteins"/>
    <property type="match status" value="1"/>
</dbReference>
<dbReference type="EMBL" id="AXCW01000018">
    <property type="protein sequence ID" value="EYR64771.1"/>
    <property type="molecule type" value="Genomic_DNA"/>
</dbReference>
<evidence type="ECO:0000256" key="1">
    <source>
        <dbReference type="ARBA" id="ARBA00022516"/>
    </source>
</evidence>
<feature type="domain" description="UDP N-acetylglucosamine O-acyltransferase C-terminal" evidence="6">
    <location>
        <begin position="167"/>
        <end position="207"/>
    </location>
</feature>
<keyword evidence="2" id="KW-0441">Lipid A biosynthesis</keyword>
<dbReference type="PANTHER" id="PTHR43480:SF1">
    <property type="entry name" value="ACYL-[ACYL-CARRIER-PROTEIN]--UDP-N-ACETYLGLUCOSAMINE O-ACYLTRANSFERASE, MITOCHONDRIAL-RELATED"/>
    <property type="match status" value="1"/>
</dbReference>
<dbReference type="AlphaFoldDB" id="A0A021VUE4"/>
<keyword evidence="4" id="KW-0443">Lipid metabolism</keyword>
<proteinExistence type="predicted"/>
<keyword evidence="1" id="KW-0444">Lipid biosynthesis</keyword>
<dbReference type="OrthoDB" id="2643438at2"/>
<comment type="caution">
    <text evidence="7">The sequence shown here is derived from an EMBL/GenBank/DDBJ whole genome shotgun (WGS) entry which is preliminary data.</text>
</comment>
<sequence length="238" mass="25204">MNGSLNEIHPSAVVAQDVRMGRGNVIGPNAVLFGPLTLGDENWIGPGVVLGTPPEVRGVEHTAQWARPSDGPGVRIGSRNVIREYATVHAGWQDDTVIGDDCFIMNKVYVAHDCRVHDGATLASSVTLGGHVVIGARANLGMSAVVHQRRLVGPGAMVGMGAVVTRDVPPWAKAYGNPARVRGGNVVGMERVGTAAEDAATIDRSYRDAERALPPAPADVPDALAESFDWWRSVAHER</sequence>
<dbReference type="InterPro" id="IPR001451">
    <property type="entry name" value="Hexapep"/>
</dbReference>
<dbReference type="Pfam" id="PF13720">
    <property type="entry name" value="Acetyltransf_11"/>
    <property type="match status" value="1"/>
</dbReference>
<evidence type="ECO:0000256" key="4">
    <source>
        <dbReference type="ARBA" id="ARBA00023098"/>
    </source>
</evidence>
<keyword evidence="3 7" id="KW-0808">Transferase</keyword>
<accession>A0A021VUE4</accession>
<dbReference type="InterPro" id="IPR011004">
    <property type="entry name" value="Trimer_LpxA-like_sf"/>
</dbReference>
<dbReference type="InterPro" id="IPR010137">
    <property type="entry name" value="Lipid_A_LpxA"/>
</dbReference>
<evidence type="ECO:0000256" key="5">
    <source>
        <dbReference type="ARBA" id="ARBA00023315"/>
    </source>
</evidence>
<dbReference type="GO" id="GO:0009245">
    <property type="term" value="P:lipid A biosynthetic process"/>
    <property type="evidence" value="ECO:0007669"/>
    <property type="project" value="UniProtKB-KW"/>
</dbReference>
<dbReference type="Proteomes" id="UP000019753">
    <property type="component" value="Unassembled WGS sequence"/>
</dbReference>
<evidence type="ECO:0000256" key="3">
    <source>
        <dbReference type="ARBA" id="ARBA00022679"/>
    </source>
</evidence>
<keyword evidence="5 7" id="KW-0012">Acyltransferase</keyword>
<dbReference type="PANTHER" id="PTHR43480">
    <property type="entry name" value="ACYL-[ACYL-CARRIER-PROTEIN]--UDP-N-ACETYLGLUCOSAMINE O-ACYLTRANSFERASE"/>
    <property type="match status" value="1"/>
</dbReference>
<protein>
    <submittedName>
        <fullName evidence="7">Acyl-ACP--UDP-N-acetylglucosamine O-acyltransferase</fullName>
    </submittedName>
</protein>
<dbReference type="SUPFAM" id="SSF51161">
    <property type="entry name" value="Trimeric LpxA-like enzymes"/>
    <property type="match status" value="1"/>
</dbReference>
<dbReference type="RefSeq" id="WP_034222379.1">
    <property type="nucleotide sequence ID" value="NZ_AXCW01000018.1"/>
</dbReference>
<evidence type="ECO:0000313" key="7">
    <source>
        <dbReference type="EMBL" id="EYR64771.1"/>
    </source>
</evidence>
<dbReference type="Pfam" id="PF00132">
    <property type="entry name" value="Hexapep"/>
    <property type="match status" value="1"/>
</dbReference>
<keyword evidence="8" id="KW-1185">Reference proteome</keyword>
<reference evidence="7 8" key="1">
    <citation type="submission" date="2014-01" db="EMBL/GenBank/DDBJ databases">
        <title>Actinotalea ferrariae CF5-4.</title>
        <authorList>
            <person name="Chen F."/>
            <person name="Li Y."/>
            <person name="Wang G."/>
        </authorList>
    </citation>
    <scope>NUCLEOTIDE SEQUENCE [LARGE SCALE GENOMIC DNA]</scope>
    <source>
        <strain evidence="7 8">CF5-4</strain>
    </source>
</reference>